<dbReference type="KEGG" id="sfi:SFUL_5560"/>
<proteinExistence type="predicted"/>
<protein>
    <submittedName>
        <fullName evidence="2">Uncharacterized protein</fullName>
    </submittedName>
</protein>
<accession>N0D3J9</accession>
<feature type="region of interest" description="Disordered" evidence="1">
    <location>
        <begin position="1"/>
        <end position="32"/>
    </location>
</feature>
<dbReference type="Proteomes" id="UP000013304">
    <property type="component" value="Chromosome"/>
</dbReference>
<evidence type="ECO:0000313" key="2">
    <source>
        <dbReference type="EMBL" id="AGK80448.1"/>
    </source>
</evidence>
<sequence>MEIAKGSRPLTDAERRRLVRLLFGPRPTQPSK</sequence>
<name>N0D3J9_STRMI</name>
<organism evidence="2 3">
    <name type="scientific">Streptomyces microflavus DSM 40593</name>
    <dbReference type="NCBI Taxonomy" id="1303692"/>
    <lineage>
        <taxon>Bacteria</taxon>
        <taxon>Bacillati</taxon>
        <taxon>Actinomycetota</taxon>
        <taxon>Actinomycetes</taxon>
        <taxon>Kitasatosporales</taxon>
        <taxon>Streptomycetaceae</taxon>
        <taxon>Streptomyces</taxon>
    </lineage>
</organism>
<evidence type="ECO:0000256" key="1">
    <source>
        <dbReference type="SAM" id="MobiDB-lite"/>
    </source>
</evidence>
<gene>
    <name evidence="2" type="ORF">SFUL_5560</name>
</gene>
<dbReference type="AlphaFoldDB" id="N0D3J9"/>
<evidence type="ECO:0000313" key="3">
    <source>
        <dbReference type="Proteomes" id="UP000013304"/>
    </source>
</evidence>
<dbReference type="EMBL" id="CP005080">
    <property type="protein sequence ID" value="AGK80448.1"/>
    <property type="molecule type" value="Genomic_DNA"/>
</dbReference>
<reference evidence="2 3" key="1">
    <citation type="submission" date="2013-04" db="EMBL/GenBank/DDBJ databases">
        <title>Complete genome sequence of Streptomyces fulvissimus.</title>
        <authorList>
            <person name="Myronovskyi M."/>
            <person name="Tokovenko B."/>
            <person name="Manderscheid N."/>
            <person name="Petzke L."/>
            <person name="Luzhetskyy A."/>
        </authorList>
    </citation>
    <scope>NUCLEOTIDE SEQUENCE [LARGE SCALE GENOMIC DNA]</scope>
    <source>
        <strain evidence="2 3">DSM 40593</strain>
    </source>
</reference>
<dbReference type="HOGENOM" id="CLU_3391597_0_0_11"/>